<dbReference type="AlphaFoldDB" id="A0A1C5AYF3"/>
<feature type="region of interest" description="Disordered" evidence="1">
    <location>
        <begin position="142"/>
        <end position="161"/>
    </location>
</feature>
<reference evidence="3" key="1">
    <citation type="submission" date="2016-06" db="EMBL/GenBank/DDBJ databases">
        <authorList>
            <person name="Varghese N."/>
            <person name="Submissions Spin"/>
        </authorList>
    </citation>
    <scope>NUCLEOTIDE SEQUENCE [LARGE SCALE GENOMIC DNA]</scope>
    <source>
        <strain evidence="3">DSM 43168</strain>
    </source>
</reference>
<organism evidence="2 3">
    <name type="scientific">Micromonospora carbonacea</name>
    <dbReference type="NCBI Taxonomy" id="47853"/>
    <lineage>
        <taxon>Bacteria</taxon>
        <taxon>Bacillati</taxon>
        <taxon>Actinomycetota</taxon>
        <taxon>Actinomycetes</taxon>
        <taxon>Micromonosporales</taxon>
        <taxon>Micromonosporaceae</taxon>
        <taxon>Micromonospora</taxon>
    </lineage>
</organism>
<dbReference type="EMBL" id="FMCT01000026">
    <property type="protein sequence ID" value="SCF50084.1"/>
    <property type="molecule type" value="Genomic_DNA"/>
</dbReference>
<keyword evidence="3" id="KW-1185">Reference proteome</keyword>
<evidence type="ECO:0000313" key="3">
    <source>
        <dbReference type="Proteomes" id="UP000183585"/>
    </source>
</evidence>
<evidence type="ECO:0000256" key="1">
    <source>
        <dbReference type="SAM" id="MobiDB-lite"/>
    </source>
</evidence>
<sequence>MGSASAANHGDGRGDGYVPTVDDVSSLRSAVAAFAEQHALAVVPAVPLRGCGPEVPLDGEDIDLPGFLVLAQRMGAPALYLAIDPFDPDDDLVADPPRHLLARRGQLQGIEVAFVAGGVVHFWEHTASWYAEWEALLTANHHGVDGEDDEDRPRWLSENEREELSEPAVQALLAMPQFRAEKPGGGRYRFAQQHLPADLDERVTHTAVRLACDRADEVARQRYADIDEHYEQLAADLLADPAYQRAGSAAARKQAAERFLANWADGWAPPMVAREELYARAQRLAKAAARPPALY</sequence>
<dbReference type="Proteomes" id="UP000183585">
    <property type="component" value="Unassembled WGS sequence"/>
</dbReference>
<protein>
    <submittedName>
        <fullName evidence="2">Uncharacterized protein</fullName>
    </submittedName>
</protein>
<gene>
    <name evidence="2" type="ORF">GA0070563_12640</name>
</gene>
<evidence type="ECO:0000313" key="2">
    <source>
        <dbReference type="EMBL" id="SCF50084.1"/>
    </source>
</evidence>
<accession>A0A1C5AYF3</accession>
<name>A0A1C5AYF3_9ACTN</name>
<proteinExistence type="predicted"/>
<feature type="compositionally biased region" description="Basic and acidic residues" evidence="1">
    <location>
        <begin position="151"/>
        <end position="161"/>
    </location>
</feature>